<dbReference type="GO" id="GO:0003676">
    <property type="term" value="F:nucleic acid binding"/>
    <property type="evidence" value="ECO:0007669"/>
    <property type="project" value="InterPro"/>
</dbReference>
<dbReference type="CDD" id="cd00268">
    <property type="entry name" value="DEADc"/>
    <property type="match status" value="1"/>
</dbReference>
<dbReference type="GO" id="GO:0005524">
    <property type="term" value="F:ATP binding"/>
    <property type="evidence" value="ECO:0007669"/>
    <property type="project" value="UniProtKB-KW"/>
</dbReference>
<dbReference type="EMBL" id="CP034073">
    <property type="protein sequence ID" value="AZG37200.1"/>
    <property type="molecule type" value="Genomic_DNA"/>
</dbReference>
<dbReference type="EMBL" id="RKKB01000001">
    <property type="protein sequence ID" value="RPA35055.1"/>
    <property type="molecule type" value="Genomic_DNA"/>
</dbReference>
<proteinExistence type="inferred from homology"/>
<keyword evidence="2 6" id="KW-0378">Hydrolase</keyword>
<keyword evidence="4 6" id="KW-0067">ATP-binding</keyword>
<feature type="compositionally biased region" description="Basic and acidic residues" evidence="7">
    <location>
        <begin position="402"/>
        <end position="412"/>
    </location>
</feature>
<dbReference type="Proteomes" id="UP000273778">
    <property type="component" value="Chromosome"/>
</dbReference>
<evidence type="ECO:0000313" key="13">
    <source>
        <dbReference type="Proteomes" id="UP000278855"/>
    </source>
</evidence>
<dbReference type="InterPro" id="IPR027417">
    <property type="entry name" value="P-loop_NTPase"/>
</dbReference>
<dbReference type="Pfam" id="PF00271">
    <property type="entry name" value="Helicase_C"/>
    <property type="match status" value="1"/>
</dbReference>
<dbReference type="Gene3D" id="3.40.50.300">
    <property type="entry name" value="P-loop containing nucleotide triphosphate hydrolases"/>
    <property type="match status" value="2"/>
</dbReference>
<feature type="region of interest" description="Disordered" evidence="7">
    <location>
        <begin position="375"/>
        <end position="412"/>
    </location>
</feature>
<dbReference type="SUPFAM" id="SSF52540">
    <property type="entry name" value="P-loop containing nucleoside triphosphate hydrolases"/>
    <property type="match status" value="1"/>
</dbReference>
<evidence type="ECO:0000313" key="12">
    <source>
        <dbReference type="Proteomes" id="UP000273778"/>
    </source>
</evidence>
<evidence type="ECO:0000256" key="1">
    <source>
        <dbReference type="ARBA" id="ARBA00022741"/>
    </source>
</evidence>
<dbReference type="GO" id="GO:0003724">
    <property type="term" value="F:RNA helicase activity"/>
    <property type="evidence" value="ECO:0007669"/>
    <property type="project" value="UniProtKB-ARBA"/>
</dbReference>
<sequence length="412" mass="44767">MPFSTLALSPALLSALPARLHEPTRIQTLAIPAILAGKDVLALAQTGSGKTYAYGLPLLQTVNAQVNADITAIQALVIVPTRELASQVHDTLNPIAMALDITMDLLCGGELQSLQVDRLHKPADIIVATPGRLLELTQQKIVDLSSVKRLVLDEADRLLDMGFIADITKLLALMPNRQTLLFSATFPEPLVQLTQQVLSKNCQRIEANVLNSAVDEIEQQLYLVNKGSKAQALINLINQHQWSQVLVFINAKDDADSLTKKLLKAGISSAALHGDKDQTLRRQTLADFKAQKVSVLVATDLLARGIDIEALPVVINANLPNSAPVYVHRIGRTARAGLQGVAISLVSHSEMESLNAIRALTQKALPLQALVGFPVTDKPSDSSSKRPPRDKQANRRTTNKRSIRDFTPHKKT</sequence>
<dbReference type="InterPro" id="IPR044742">
    <property type="entry name" value="DEAD/DEAH_RhlB"/>
</dbReference>
<feature type="compositionally biased region" description="Basic and acidic residues" evidence="7">
    <location>
        <begin position="378"/>
        <end position="393"/>
    </location>
</feature>
<evidence type="ECO:0000259" key="8">
    <source>
        <dbReference type="PROSITE" id="PS51192"/>
    </source>
</evidence>
<dbReference type="AlphaFoldDB" id="A0A3N4EA28"/>
<dbReference type="SMART" id="SM00487">
    <property type="entry name" value="DEXDc"/>
    <property type="match status" value="1"/>
</dbReference>
<keyword evidence="3 6" id="KW-0347">Helicase</keyword>
<dbReference type="GO" id="GO:0005829">
    <property type="term" value="C:cytosol"/>
    <property type="evidence" value="ECO:0007669"/>
    <property type="project" value="TreeGrafter"/>
</dbReference>
<reference evidence="13" key="2">
    <citation type="submission" date="2018-11" db="EMBL/GenBank/DDBJ databases">
        <title>Shewanella sp. R106.</title>
        <authorList>
            <person name="Hwang Y.J."/>
            <person name="Hwang C.Y."/>
        </authorList>
    </citation>
    <scope>NUCLEOTIDE SEQUENCE [LARGE SCALE GENOMIC DNA]</scope>
    <source>
        <strain evidence="13">R106</strain>
    </source>
</reference>
<evidence type="ECO:0000256" key="5">
    <source>
        <dbReference type="ARBA" id="ARBA00038437"/>
    </source>
</evidence>
<evidence type="ECO:0000256" key="6">
    <source>
        <dbReference type="RuleBase" id="RU000492"/>
    </source>
</evidence>
<evidence type="ECO:0000313" key="10">
    <source>
        <dbReference type="EMBL" id="AZG37200.1"/>
    </source>
</evidence>
<dbReference type="InterPro" id="IPR011545">
    <property type="entry name" value="DEAD/DEAH_box_helicase_dom"/>
</dbReference>
<dbReference type="Proteomes" id="UP000278855">
    <property type="component" value="Unassembled WGS sequence"/>
</dbReference>
<feature type="domain" description="Helicase ATP-binding" evidence="8">
    <location>
        <begin position="31"/>
        <end position="204"/>
    </location>
</feature>
<dbReference type="RefSeq" id="WP_124012085.1">
    <property type="nucleotide sequence ID" value="NZ_CP034073.1"/>
</dbReference>
<dbReference type="InterPro" id="IPR014001">
    <property type="entry name" value="Helicase_ATP-bd"/>
</dbReference>
<protein>
    <submittedName>
        <fullName evidence="11">DEAD/DEAH box helicase</fullName>
    </submittedName>
</protein>
<evidence type="ECO:0000259" key="9">
    <source>
        <dbReference type="PROSITE" id="PS51194"/>
    </source>
</evidence>
<organism evidence="11 13">
    <name type="scientific">Shewanella psychromarinicola</name>
    <dbReference type="NCBI Taxonomy" id="2487742"/>
    <lineage>
        <taxon>Bacteria</taxon>
        <taxon>Pseudomonadati</taxon>
        <taxon>Pseudomonadota</taxon>
        <taxon>Gammaproteobacteria</taxon>
        <taxon>Alteromonadales</taxon>
        <taxon>Shewanellaceae</taxon>
        <taxon>Shewanella</taxon>
    </lineage>
</organism>
<dbReference type="PROSITE" id="PS00039">
    <property type="entry name" value="DEAD_ATP_HELICASE"/>
    <property type="match status" value="1"/>
</dbReference>
<dbReference type="KEGG" id="spsr:EGC80_21595"/>
<evidence type="ECO:0000256" key="2">
    <source>
        <dbReference type="ARBA" id="ARBA00022801"/>
    </source>
</evidence>
<evidence type="ECO:0000256" key="7">
    <source>
        <dbReference type="SAM" id="MobiDB-lite"/>
    </source>
</evidence>
<feature type="domain" description="Helicase C-terminal" evidence="9">
    <location>
        <begin position="216"/>
        <end position="381"/>
    </location>
</feature>
<evidence type="ECO:0000256" key="3">
    <source>
        <dbReference type="ARBA" id="ARBA00022806"/>
    </source>
</evidence>
<dbReference type="GO" id="GO:0016787">
    <property type="term" value="F:hydrolase activity"/>
    <property type="evidence" value="ECO:0007669"/>
    <property type="project" value="UniProtKB-KW"/>
</dbReference>
<dbReference type="PROSITE" id="PS51192">
    <property type="entry name" value="HELICASE_ATP_BIND_1"/>
    <property type="match status" value="1"/>
</dbReference>
<dbReference type="InterPro" id="IPR000629">
    <property type="entry name" value="RNA-helicase_DEAD-box_CS"/>
</dbReference>
<accession>A0A3N4EA28</accession>
<keyword evidence="1 6" id="KW-0547">Nucleotide-binding</keyword>
<reference evidence="11" key="3">
    <citation type="submission" date="2018-11" db="EMBL/GenBank/DDBJ databases">
        <authorList>
            <person name="Hwang Y.J."/>
            <person name="Hwang C.Y."/>
        </authorList>
    </citation>
    <scope>NUCLEOTIDE SEQUENCE</scope>
    <source>
        <strain evidence="11">R106</strain>
    </source>
</reference>
<name>A0A3N4EA28_9GAMM</name>
<dbReference type="PANTHER" id="PTHR47959:SF2">
    <property type="entry name" value="ATP-DEPENDENT RNA HELICASE DEAD BOX FAMILY"/>
    <property type="match status" value="1"/>
</dbReference>
<comment type="similarity">
    <text evidence="5 6">Belongs to the DEAD box helicase family.</text>
</comment>
<dbReference type="PROSITE" id="PS51194">
    <property type="entry name" value="HELICASE_CTER"/>
    <property type="match status" value="1"/>
</dbReference>
<dbReference type="InterPro" id="IPR001650">
    <property type="entry name" value="Helicase_C-like"/>
</dbReference>
<gene>
    <name evidence="11" type="ORF">EGC77_05275</name>
    <name evidence="10" type="ORF">EGC80_21595</name>
</gene>
<evidence type="ECO:0000256" key="4">
    <source>
        <dbReference type="ARBA" id="ARBA00022840"/>
    </source>
</evidence>
<dbReference type="PANTHER" id="PTHR47959">
    <property type="entry name" value="ATP-DEPENDENT RNA HELICASE RHLE-RELATED"/>
    <property type="match status" value="1"/>
</dbReference>
<dbReference type="Pfam" id="PF00270">
    <property type="entry name" value="DEAD"/>
    <property type="match status" value="1"/>
</dbReference>
<dbReference type="SMART" id="SM00490">
    <property type="entry name" value="HELICc"/>
    <property type="match status" value="1"/>
</dbReference>
<reference evidence="10 12" key="1">
    <citation type="submission" date="2018-11" db="EMBL/GenBank/DDBJ databases">
        <title>Shewanella sp. M2.</title>
        <authorList>
            <person name="Hwang Y.J."/>
            <person name="Hwang C.Y."/>
        </authorList>
    </citation>
    <scope>NUCLEOTIDE SEQUENCE [LARGE SCALE GENOMIC DNA]</scope>
    <source>
        <strain evidence="10 12">M2</strain>
    </source>
</reference>
<dbReference type="CDD" id="cd18787">
    <property type="entry name" value="SF2_C_DEAD"/>
    <property type="match status" value="1"/>
</dbReference>
<dbReference type="OrthoDB" id="6272169at2"/>
<evidence type="ECO:0000313" key="11">
    <source>
        <dbReference type="EMBL" id="RPA35055.1"/>
    </source>
</evidence>
<dbReference type="InterPro" id="IPR050079">
    <property type="entry name" value="DEAD_box_RNA_helicase"/>
</dbReference>
<keyword evidence="12" id="KW-1185">Reference proteome</keyword>